<dbReference type="InterPro" id="IPR000873">
    <property type="entry name" value="AMP-dep_synth/lig_dom"/>
</dbReference>
<dbReference type="GO" id="GO:0031956">
    <property type="term" value="F:medium-chain fatty acid-CoA ligase activity"/>
    <property type="evidence" value="ECO:0007669"/>
    <property type="project" value="TreeGrafter"/>
</dbReference>
<dbReference type="PANTHER" id="PTHR43201:SF5">
    <property type="entry name" value="MEDIUM-CHAIN ACYL-COA LIGASE ACSF2, MITOCHONDRIAL"/>
    <property type="match status" value="1"/>
</dbReference>
<dbReference type="InterPro" id="IPR020845">
    <property type="entry name" value="AMP-binding_CS"/>
</dbReference>
<evidence type="ECO:0000256" key="2">
    <source>
        <dbReference type="ARBA" id="ARBA00006432"/>
    </source>
</evidence>
<accession>A3VIT2</accession>
<dbReference type="AlphaFoldDB" id="A3VIT2"/>
<dbReference type="PANTHER" id="PTHR43201">
    <property type="entry name" value="ACYL-COA SYNTHETASE"/>
    <property type="match status" value="1"/>
</dbReference>
<keyword evidence="4 12" id="KW-0436">Ligase</keyword>
<dbReference type="CDD" id="cd17631">
    <property type="entry name" value="FACL_FadD13-like"/>
    <property type="match status" value="1"/>
</dbReference>
<dbReference type="SUPFAM" id="SSF56801">
    <property type="entry name" value="Acetyl-CoA synthetase-like"/>
    <property type="match status" value="1"/>
</dbReference>
<dbReference type="GO" id="GO:0046872">
    <property type="term" value="F:metal ion binding"/>
    <property type="evidence" value="ECO:0007669"/>
    <property type="project" value="UniProtKB-KW"/>
</dbReference>
<evidence type="ECO:0000256" key="6">
    <source>
        <dbReference type="ARBA" id="ARBA00022842"/>
    </source>
</evidence>
<evidence type="ECO:0000313" key="13">
    <source>
        <dbReference type="Proteomes" id="UP000002931"/>
    </source>
</evidence>
<dbReference type="InterPro" id="IPR045851">
    <property type="entry name" value="AMP-bd_C_sf"/>
</dbReference>
<dbReference type="PROSITE" id="PS00455">
    <property type="entry name" value="AMP_BINDING"/>
    <property type="match status" value="1"/>
</dbReference>
<comment type="caution">
    <text evidence="12">The sequence shown here is derived from an EMBL/GenBank/DDBJ whole genome shotgun (WGS) entry which is preliminary data.</text>
</comment>
<reference evidence="12 13" key="1">
    <citation type="journal article" date="2010" name="J. Bacteriol.">
        <title>Genome sequences of Pelagibaca bermudensis HTCC2601T and Maritimibacter alkaliphilus HTCC2654T, the type strains of two marine Roseobacter genera.</title>
        <authorList>
            <person name="Thrash J.C."/>
            <person name="Cho J.C."/>
            <person name="Ferriera S."/>
            <person name="Johnson J."/>
            <person name="Vergin K.L."/>
            <person name="Giovannoni S.J."/>
        </authorList>
    </citation>
    <scope>NUCLEOTIDE SEQUENCE [LARGE SCALE GENOMIC DNA]</scope>
    <source>
        <strain evidence="12 13">HTCC2654</strain>
    </source>
</reference>
<evidence type="ECO:0000313" key="12">
    <source>
        <dbReference type="EMBL" id="EAQ11776.1"/>
    </source>
</evidence>
<evidence type="ECO:0000256" key="5">
    <source>
        <dbReference type="ARBA" id="ARBA00022723"/>
    </source>
</evidence>
<dbReference type="GO" id="GO:0006631">
    <property type="term" value="P:fatty acid metabolic process"/>
    <property type="evidence" value="ECO:0007669"/>
    <property type="project" value="TreeGrafter"/>
</dbReference>
<dbReference type="Gene3D" id="3.40.50.12780">
    <property type="entry name" value="N-terminal domain of ligase-like"/>
    <property type="match status" value="1"/>
</dbReference>
<dbReference type="RefSeq" id="WP_008335492.1">
    <property type="nucleotide sequence ID" value="NZ_CH902579.1"/>
</dbReference>
<keyword evidence="6" id="KW-0460">Magnesium</keyword>
<evidence type="ECO:0000256" key="4">
    <source>
        <dbReference type="ARBA" id="ARBA00022598"/>
    </source>
</evidence>
<evidence type="ECO:0000256" key="9">
    <source>
        <dbReference type="ARBA" id="ARBA00067668"/>
    </source>
</evidence>
<dbReference type="EMBL" id="AAMT01000012">
    <property type="protein sequence ID" value="EAQ11776.1"/>
    <property type="molecule type" value="Genomic_DNA"/>
</dbReference>
<dbReference type="InterPro" id="IPR042099">
    <property type="entry name" value="ANL_N_sf"/>
</dbReference>
<feature type="domain" description="AMP-dependent synthetase/ligase" evidence="10">
    <location>
        <begin position="25"/>
        <end position="391"/>
    </location>
</feature>
<sequence length="532" mass="58621">MNTGLEIQTGAEQQRARSQQLGDLLRRSAARYPDRLALAFREHRDTFADLNDVVNRTANALISLGISKGERVAILSRNSRAFVIVRFALAKIGAIATPVNFMLNAEDVAYILDHSGARGLICQDTLCPVAEEALDRIGGGPDILLSIAHGGGAVSDRWSPVEDLFACADASEPWTDVQPDDPIQMMYTSGTESRPKGAMMSTSALLDQYVTVIVDGEMQPDTVELHCLPLFHCAQLDCFLTPDLYLGATSILHDGADPAAMFAAIEAEKVTKLFCPPTVWILLLRHPEFDKHDLSSLRQGYYGASIMPTAIIEELSARLPNMRLYNFYGQTEMAPCATILRPEEQLTKLGSAGRPGLNVETRVVNDQDDEVPVGEVGEIVHRSPHLTLCYYNDPDKTAEAFRNGWFHSGDLGRFDEDGYLYVVDRKKDMIKTGGENVASREVEETIFRHPKVAEVAVFGVPHPKWIEAVVAVVVPKPGQNVTAEEVTDYCRGALSVFKTPKHIALRDSLPKNASGKILKRELREEFAVLFEG</sequence>
<dbReference type="Proteomes" id="UP000002931">
    <property type="component" value="Unassembled WGS sequence"/>
</dbReference>
<evidence type="ECO:0000256" key="3">
    <source>
        <dbReference type="ARBA" id="ARBA00011738"/>
    </source>
</evidence>
<protein>
    <recommendedName>
        <fullName evidence="9">3-methylmercaptopropionyl-CoA ligase</fullName>
        <ecNumber evidence="8">6.2.1.44</ecNumber>
    </recommendedName>
</protein>
<dbReference type="FunFam" id="3.30.300.30:FF:000008">
    <property type="entry name" value="2,3-dihydroxybenzoate-AMP ligase"/>
    <property type="match status" value="1"/>
</dbReference>
<dbReference type="eggNOG" id="COG0318">
    <property type="taxonomic scope" value="Bacteria"/>
</dbReference>
<name>A3VIT2_9RHOB</name>
<dbReference type="Pfam" id="PF00501">
    <property type="entry name" value="AMP-binding"/>
    <property type="match status" value="1"/>
</dbReference>
<proteinExistence type="inferred from homology"/>
<evidence type="ECO:0000256" key="7">
    <source>
        <dbReference type="ARBA" id="ARBA00051915"/>
    </source>
</evidence>
<comment type="subunit">
    <text evidence="3">Homodimer.</text>
</comment>
<dbReference type="Gene3D" id="3.30.300.30">
    <property type="match status" value="1"/>
</dbReference>
<keyword evidence="5" id="KW-0479">Metal-binding</keyword>
<keyword evidence="13" id="KW-1185">Reference proteome</keyword>
<dbReference type="EC" id="6.2.1.44" evidence="8"/>
<feature type="domain" description="AMP-binding enzyme C-terminal" evidence="11">
    <location>
        <begin position="441"/>
        <end position="516"/>
    </location>
</feature>
<dbReference type="OrthoDB" id="9803968at2"/>
<comment type="cofactor">
    <cofactor evidence="1">
        <name>Mg(2+)</name>
        <dbReference type="ChEBI" id="CHEBI:18420"/>
    </cofactor>
</comment>
<evidence type="ECO:0000259" key="11">
    <source>
        <dbReference type="Pfam" id="PF13193"/>
    </source>
</evidence>
<dbReference type="InterPro" id="IPR025110">
    <property type="entry name" value="AMP-bd_C"/>
</dbReference>
<evidence type="ECO:0000256" key="8">
    <source>
        <dbReference type="ARBA" id="ARBA00066616"/>
    </source>
</evidence>
<dbReference type="NCBIfam" id="NF006182">
    <property type="entry name" value="PRK08316.1"/>
    <property type="match status" value="1"/>
</dbReference>
<dbReference type="STRING" id="314271.RB2654_00280"/>
<evidence type="ECO:0000256" key="1">
    <source>
        <dbReference type="ARBA" id="ARBA00001946"/>
    </source>
</evidence>
<dbReference type="HOGENOM" id="CLU_000022_59_0_5"/>
<comment type="catalytic activity">
    <reaction evidence="7">
        <text>3-(methylsulfanyl)propanoate + ATP + CoA = 3-(methylsulfanyl)propanoyl-CoA + AMP + diphosphate</text>
        <dbReference type="Rhea" id="RHEA:43052"/>
        <dbReference type="ChEBI" id="CHEBI:30616"/>
        <dbReference type="ChEBI" id="CHEBI:33019"/>
        <dbReference type="ChEBI" id="CHEBI:49016"/>
        <dbReference type="ChEBI" id="CHEBI:57287"/>
        <dbReference type="ChEBI" id="CHEBI:82815"/>
        <dbReference type="ChEBI" id="CHEBI:456215"/>
        <dbReference type="EC" id="6.2.1.44"/>
    </reaction>
    <physiologicalReaction direction="left-to-right" evidence="7">
        <dbReference type="Rhea" id="RHEA:43053"/>
    </physiologicalReaction>
</comment>
<comment type="similarity">
    <text evidence="2">Belongs to the ATP-dependent AMP-binding enzyme family.</text>
</comment>
<gene>
    <name evidence="12" type="ORF">RB2654_00280</name>
</gene>
<evidence type="ECO:0000259" key="10">
    <source>
        <dbReference type="Pfam" id="PF00501"/>
    </source>
</evidence>
<dbReference type="Pfam" id="PF13193">
    <property type="entry name" value="AMP-binding_C"/>
    <property type="match status" value="1"/>
</dbReference>
<organism evidence="12 13">
    <name type="scientific">Maritimibacter alkaliphilus HTCC2654</name>
    <dbReference type="NCBI Taxonomy" id="314271"/>
    <lineage>
        <taxon>Bacteria</taxon>
        <taxon>Pseudomonadati</taxon>
        <taxon>Pseudomonadota</taxon>
        <taxon>Alphaproteobacteria</taxon>
        <taxon>Rhodobacterales</taxon>
        <taxon>Roseobacteraceae</taxon>
        <taxon>Maritimibacter</taxon>
    </lineage>
</organism>
<dbReference type="NCBIfam" id="NF004837">
    <property type="entry name" value="PRK06187.1"/>
    <property type="match status" value="1"/>
</dbReference>